<name>A0A4R0MLL1_9SPHI</name>
<dbReference type="EMBL" id="SJSK01000008">
    <property type="protein sequence ID" value="TCC87062.1"/>
    <property type="molecule type" value="Genomic_DNA"/>
</dbReference>
<keyword evidence="2" id="KW-0560">Oxidoreductase</keyword>
<accession>A0A4R0MLL1</accession>
<keyword evidence="3" id="KW-1185">Reference proteome</keyword>
<keyword evidence="2" id="KW-0223">Dioxygenase</keyword>
<evidence type="ECO:0000259" key="1">
    <source>
        <dbReference type="Pfam" id="PF22677"/>
    </source>
</evidence>
<dbReference type="PANTHER" id="PTHR36503:SF2">
    <property type="entry name" value="BLR2408 PROTEIN"/>
    <property type="match status" value="1"/>
</dbReference>
<organism evidence="2 3">
    <name type="scientific">Pedobacter frigiditerrae</name>
    <dbReference type="NCBI Taxonomy" id="2530452"/>
    <lineage>
        <taxon>Bacteria</taxon>
        <taxon>Pseudomonadati</taxon>
        <taxon>Bacteroidota</taxon>
        <taxon>Sphingobacteriia</taxon>
        <taxon>Sphingobacteriales</taxon>
        <taxon>Sphingobacteriaceae</taxon>
        <taxon>Pedobacter</taxon>
    </lineage>
</organism>
<protein>
    <submittedName>
        <fullName evidence="2">Extradiol dioxygenase</fullName>
    </submittedName>
</protein>
<evidence type="ECO:0000313" key="3">
    <source>
        <dbReference type="Proteomes" id="UP000292884"/>
    </source>
</evidence>
<proteinExistence type="predicted"/>
<dbReference type="PANTHER" id="PTHR36503">
    <property type="entry name" value="BLR2520 PROTEIN"/>
    <property type="match status" value="1"/>
</dbReference>
<dbReference type="Proteomes" id="UP000292884">
    <property type="component" value="Unassembled WGS sequence"/>
</dbReference>
<dbReference type="RefSeq" id="WP_131555678.1">
    <property type="nucleotide sequence ID" value="NZ_SJSK01000008.1"/>
</dbReference>
<comment type="caution">
    <text evidence="2">The sequence shown here is derived from an EMBL/GenBank/DDBJ whole genome shotgun (WGS) entry which is preliminary data.</text>
</comment>
<dbReference type="InterPro" id="IPR053863">
    <property type="entry name" value="Glyoxy/Ble-like_N"/>
</dbReference>
<dbReference type="AlphaFoldDB" id="A0A4R0MLL1"/>
<dbReference type="Gene3D" id="3.10.180.10">
    <property type="entry name" value="2,3-Dihydroxybiphenyl 1,2-Dioxygenase, domain 1"/>
    <property type="match status" value="1"/>
</dbReference>
<dbReference type="Pfam" id="PF22677">
    <property type="entry name" value="Ble-like_N"/>
    <property type="match status" value="1"/>
</dbReference>
<dbReference type="InterPro" id="IPR029068">
    <property type="entry name" value="Glyas_Bleomycin-R_OHBP_Dase"/>
</dbReference>
<feature type="domain" description="Glyoxalase/Bleomycin resistance-like N-terminal" evidence="1">
    <location>
        <begin position="6"/>
        <end position="41"/>
    </location>
</feature>
<dbReference type="GO" id="GO:0051213">
    <property type="term" value="F:dioxygenase activity"/>
    <property type="evidence" value="ECO:0007669"/>
    <property type="project" value="UniProtKB-KW"/>
</dbReference>
<gene>
    <name evidence="2" type="ORF">EZ428_22970</name>
</gene>
<evidence type="ECO:0000313" key="2">
    <source>
        <dbReference type="EMBL" id="TCC87062.1"/>
    </source>
</evidence>
<dbReference type="OrthoDB" id="9798430at2"/>
<dbReference type="SUPFAM" id="SSF54593">
    <property type="entry name" value="Glyoxalase/Bleomycin resistance protein/Dihydroxybiphenyl dioxygenase"/>
    <property type="match status" value="1"/>
</dbReference>
<reference evidence="2 3" key="1">
    <citation type="submission" date="2019-02" db="EMBL/GenBank/DDBJ databases">
        <title>Pedobacter sp. RP-1-13 sp. nov., isolated from Arctic soil.</title>
        <authorList>
            <person name="Dahal R.H."/>
        </authorList>
    </citation>
    <scope>NUCLEOTIDE SEQUENCE [LARGE SCALE GENOMIC DNA]</scope>
    <source>
        <strain evidence="2 3">RP-1-13</strain>
    </source>
</reference>
<sequence length="138" mass="15557">MTKEIWANLPVADINKSVEFFSKMGFTKNERFPFSDTMASFFIGEKSKFVMMLFRNDIIEGFCGNKISDTSKGTEVLFSIDAESPAEVDEMLQKAEDAGGKIYAKGGEKDGWMYGGGFIDLDGHRWNLLHMDFSKLPQ</sequence>